<evidence type="ECO:0000259" key="14">
    <source>
        <dbReference type="Pfam" id="PF07660"/>
    </source>
</evidence>
<evidence type="ECO:0000256" key="8">
    <source>
        <dbReference type="ARBA" id="ARBA00023136"/>
    </source>
</evidence>
<accession>A0ABT8LBK8</accession>
<evidence type="ECO:0000256" key="7">
    <source>
        <dbReference type="ARBA" id="ARBA00023077"/>
    </source>
</evidence>
<feature type="domain" description="TonB-dependent receptor plug" evidence="15">
    <location>
        <begin position="229"/>
        <end position="334"/>
    </location>
</feature>
<feature type="transmembrane region" description="Helical" evidence="12">
    <location>
        <begin position="12"/>
        <end position="32"/>
    </location>
</feature>
<evidence type="ECO:0000256" key="10">
    <source>
        <dbReference type="PROSITE-ProRule" id="PRU01360"/>
    </source>
</evidence>
<evidence type="ECO:0000256" key="9">
    <source>
        <dbReference type="ARBA" id="ARBA00023237"/>
    </source>
</evidence>
<dbReference type="EMBL" id="JAUJEB010000004">
    <property type="protein sequence ID" value="MDN5214352.1"/>
    <property type="molecule type" value="Genomic_DNA"/>
</dbReference>
<keyword evidence="3 10" id="KW-1134">Transmembrane beta strand</keyword>
<dbReference type="SUPFAM" id="SSF49464">
    <property type="entry name" value="Carboxypeptidase regulatory domain-like"/>
    <property type="match status" value="1"/>
</dbReference>
<protein>
    <submittedName>
        <fullName evidence="16">TonB-dependent receptor</fullName>
    </submittedName>
</protein>
<evidence type="ECO:0000256" key="4">
    <source>
        <dbReference type="ARBA" id="ARBA00022496"/>
    </source>
</evidence>
<sequence length="1145" mass="128028">MKLNITKKILILSRYIIIGAFLQCIFYSLLLADTTNAQRKSIKDIYVKIELEGKVVRVFREIEKVTDFRFSYNKSKLDLSTTVSVQFTDQTLAAVLKTVSRQSDLKFKRINDVISVSKKNDQDPKEGSVEEHWPFSQIEITGQVTSSEDGLGLPGVNVKEKGTANGTITDLEGKFRITVPEGATIIFSYIGYVTEEVIVNSQSEINVSLIPDVTALSEVVVIGYGTEQKKDLTGAVATLQAEDISARQTVQLSESLQGAMAGVTVTRGGGQPGAAATVRVRGITSLNVNDPLVIIDGVPSGGLNDVNPNDVENITVLKDAASQAIYGARAAAGVVLITTKRGSQGKPSVEYSYEYGIQDPTTLPDYVDAMTYMRMFNERESNDGVGLRFDESMIADYASLHASDPDVYPNTNWQDVILSETSARQRHNLSFRAGNENLKTAVSFSYIFEDAIYVNRNYERYTARINNDIRVNDFISGIFDVNYKRTNIIKPASFGGGNPMSQARIYPGIYDERYDDGRWAEGKDGENILSQLVAGGRDLEAFNKLSGRIGLTLEPVDDLTVQAIVSPVFDFNNGSIFNRVVPIFDREDPTLQLWTNRARARLEEERVEVFGLTKQLFATYKKTLMTGHDFSVMAGFEEWSEKYDRIRTSREGFEVEQRSLQLGSEEFRDNSQLSTSVALRSFFGRLNYDFQDKYLLQVNFRADASSRFAEDYRWGYFPSVSAGWLISEESFMANLPLISHLKLRASYGEVGNQAPGTRREDLFNFYPYQALIDFNNALMWQGNAPSSVLIGSQLFLNDQAIVWETTKTIDIGLDAGLFDNRLNVGLDYYEKETDDIIMTLDIPNYLGFPQNTKTNVGAMDIKGWDLELGWRDQINNLKYSAAFNISDSKSKITNVNGREDFITDNGTRINFEGSEFREWFGYETTGIYQSQDEVDNAVVRNNSISPGDLGFVDQFTVDTNGDGIADAGDGVINEQDRIPLGGSLPRYIFGGNISGSYKGFDLSVVFQGVGEHTRRLEGFQVAPFASDFGNVPALIANDYWSLNNSEADNLNAKYPRLSKTTRGNNYAVSDFWLINGSYFRFKNITLGYSLPQSILDRTKLRQLRFYVSLKDYFSIDSFPDGWDPEADDSGYPIIKSFLVGLNVNF</sequence>
<keyword evidence="5 10" id="KW-0812">Transmembrane</keyword>
<dbReference type="PROSITE" id="PS52016">
    <property type="entry name" value="TONB_DEPENDENT_REC_3"/>
    <property type="match status" value="1"/>
</dbReference>
<dbReference type="InterPro" id="IPR023997">
    <property type="entry name" value="TonB-dep_OMP_SusC/RagA_CS"/>
</dbReference>
<keyword evidence="16" id="KW-0675">Receptor</keyword>
<dbReference type="InterPro" id="IPR012910">
    <property type="entry name" value="Plug_dom"/>
</dbReference>
<dbReference type="Pfam" id="PF00593">
    <property type="entry name" value="TonB_dep_Rec_b-barrel"/>
    <property type="match status" value="1"/>
</dbReference>
<dbReference type="Proteomes" id="UP001172083">
    <property type="component" value="Unassembled WGS sequence"/>
</dbReference>
<comment type="subcellular location">
    <subcellularLocation>
        <location evidence="1 10">Cell outer membrane</location>
        <topology evidence="1 10">Multi-pass membrane protein</topology>
    </subcellularLocation>
</comment>
<gene>
    <name evidence="16" type="ORF">QQ020_19895</name>
</gene>
<dbReference type="SUPFAM" id="SSF56935">
    <property type="entry name" value="Porins"/>
    <property type="match status" value="1"/>
</dbReference>
<dbReference type="Pfam" id="PF07660">
    <property type="entry name" value="STN"/>
    <property type="match status" value="1"/>
</dbReference>
<keyword evidence="9 10" id="KW-0998">Cell outer membrane</keyword>
<dbReference type="Gene3D" id="2.170.130.10">
    <property type="entry name" value="TonB-dependent receptor, plug domain"/>
    <property type="match status" value="1"/>
</dbReference>
<keyword evidence="12" id="KW-1133">Transmembrane helix</keyword>
<evidence type="ECO:0000256" key="3">
    <source>
        <dbReference type="ARBA" id="ARBA00022452"/>
    </source>
</evidence>
<dbReference type="Gene3D" id="2.40.170.20">
    <property type="entry name" value="TonB-dependent receptor, beta-barrel domain"/>
    <property type="match status" value="1"/>
</dbReference>
<dbReference type="InterPro" id="IPR036942">
    <property type="entry name" value="Beta-barrel_TonB_sf"/>
</dbReference>
<dbReference type="InterPro" id="IPR011662">
    <property type="entry name" value="Secretin/TonB_short_N"/>
</dbReference>
<dbReference type="Pfam" id="PF13715">
    <property type="entry name" value="CarbopepD_reg_2"/>
    <property type="match status" value="1"/>
</dbReference>
<keyword evidence="2 10" id="KW-0813">Transport</keyword>
<evidence type="ECO:0000313" key="16">
    <source>
        <dbReference type="EMBL" id="MDN5214352.1"/>
    </source>
</evidence>
<keyword evidence="4" id="KW-0406">Ion transport</keyword>
<keyword evidence="8 10" id="KW-0472">Membrane</keyword>
<feature type="domain" description="Secretin/TonB short N-terminal" evidence="14">
    <location>
        <begin position="69"/>
        <end position="119"/>
    </location>
</feature>
<evidence type="ECO:0000256" key="11">
    <source>
        <dbReference type="RuleBase" id="RU003357"/>
    </source>
</evidence>
<dbReference type="NCBIfam" id="TIGR04057">
    <property type="entry name" value="SusC_RagA_signa"/>
    <property type="match status" value="1"/>
</dbReference>
<evidence type="ECO:0000313" key="17">
    <source>
        <dbReference type="Proteomes" id="UP001172083"/>
    </source>
</evidence>
<comment type="similarity">
    <text evidence="10 11">Belongs to the TonB-dependent receptor family.</text>
</comment>
<dbReference type="InterPro" id="IPR000531">
    <property type="entry name" value="Beta-barrel_TonB"/>
</dbReference>
<keyword evidence="6" id="KW-0408">Iron</keyword>
<dbReference type="Gene3D" id="2.60.40.1120">
    <property type="entry name" value="Carboxypeptidase-like, regulatory domain"/>
    <property type="match status" value="1"/>
</dbReference>
<evidence type="ECO:0000256" key="5">
    <source>
        <dbReference type="ARBA" id="ARBA00022692"/>
    </source>
</evidence>
<comment type="caution">
    <text evidence="16">The sequence shown here is derived from an EMBL/GenBank/DDBJ whole genome shotgun (WGS) entry which is preliminary data.</text>
</comment>
<organism evidence="16 17">
    <name type="scientific">Agaribacillus aureus</name>
    <dbReference type="NCBI Taxonomy" id="3051825"/>
    <lineage>
        <taxon>Bacteria</taxon>
        <taxon>Pseudomonadati</taxon>
        <taxon>Bacteroidota</taxon>
        <taxon>Cytophagia</taxon>
        <taxon>Cytophagales</taxon>
        <taxon>Splendidivirgaceae</taxon>
        <taxon>Agaribacillus</taxon>
    </lineage>
</organism>
<reference evidence="16" key="1">
    <citation type="submission" date="2023-06" db="EMBL/GenBank/DDBJ databases">
        <title>Genomic of Agaribacillus aureum.</title>
        <authorList>
            <person name="Wang G."/>
        </authorList>
    </citation>
    <scope>NUCLEOTIDE SEQUENCE</scope>
    <source>
        <strain evidence="16">BMA12</strain>
    </source>
</reference>
<feature type="domain" description="TonB-dependent receptor-like beta-barrel" evidence="13">
    <location>
        <begin position="611"/>
        <end position="1091"/>
    </location>
</feature>
<dbReference type="NCBIfam" id="TIGR04056">
    <property type="entry name" value="OMP_RagA_SusC"/>
    <property type="match status" value="1"/>
</dbReference>
<evidence type="ECO:0000259" key="13">
    <source>
        <dbReference type="Pfam" id="PF00593"/>
    </source>
</evidence>
<dbReference type="InterPro" id="IPR037066">
    <property type="entry name" value="Plug_dom_sf"/>
</dbReference>
<evidence type="ECO:0000256" key="6">
    <source>
        <dbReference type="ARBA" id="ARBA00023004"/>
    </source>
</evidence>
<dbReference type="Pfam" id="PF07715">
    <property type="entry name" value="Plug"/>
    <property type="match status" value="1"/>
</dbReference>
<dbReference type="InterPro" id="IPR008969">
    <property type="entry name" value="CarboxyPept-like_regulatory"/>
</dbReference>
<evidence type="ECO:0000256" key="1">
    <source>
        <dbReference type="ARBA" id="ARBA00004571"/>
    </source>
</evidence>
<keyword evidence="4" id="KW-0410">Iron transport</keyword>
<dbReference type="RefSeq" id="WP_346759686.1">
    <property type="nucleotide sequence ID" value="NZ_JAUJEB010000004.1"/>
</dbReference>
<evidence type="ECO:0000256" key="12">
    <source>
        <dbReference type="SAM" id="Phobius"/>
    </source>
</evidence>
<keyword evidence="7 11" id="KW-0798">TonB box</keyword>
<proteinExistence type="inferred from homology"/>
<name>A0ABT8LBK8_9BACT</name>
<dbReference type="InterPro" id="IPR023996">
    <property type="entry name" value="TonB-dep_OMP_SusC/RagA"/>
</dbReference>
<dbReference type="InterPro" id="IPR039426">
    <property type="entry name" value="TonB-dep_rcpt-like"/>
</dbReference>
<evidence type="ECO:0000259" key="15">
    <source>
        <dbReference type="Pfam" id="PF07715"/>
    </source>
</evidence>
<evidence type="ECO:0000256" key="2">
    <source>
        <dbReference type="ARBA" id="ARBA00022448"/>
    </source>
</evidence>
<keyword evidence="17" id="KW-1185">Reference proteome</keyword>